<evidence type="ECO:0000313" key="3">
    <source>
        <dbReference type="Proteomes" id="UP000199041"/>
    </source>
</evidence>
<dbReference type="Proteomes" id="UP000199041">
    <property type="component" value="Unassembled WGS sequence"/>
</dbReference>
<gene>
    <name evidence="2" type="ORF">SAMN05192529_111123</name>
</gene>
<keyword evidence="3" id="KW-1185">Reference proteome</keyword>
<evidence type="ECO:0000313" key="2">
    <source>
        <dbReference type="EMBL" id="SEA24876.1"/>
    </source>
</evidence>
<dbReference type="STRING" id="551991.SAMN05192529_111123"/>
<reference evidence="2 3" key="1">
    <citation type="submission" date="2016-10" db="EMBL/GenBank/DDBJ databases">
        <authorList>
            <person name="de Groot N.N."/>
        </authorList>
    </citation>
    <scope>NUCLEOTIDE SEQUENCE [LARGE SCALE GENOMIC DNA]</scope>
    <source>
        <strain evidence="2 3">Vu-144</strain>
    </source>
</reference>
<sequence>MKKIILISCVAVLLATTNLVAQSARYAPTMKTNLELLKNAKSMQDYNSVAAAFTRIGQAEKTLWVPYYYAALAKLHGAMNDQNVDKDAIAAQVDSLLSSAEAIQPNSELSTLHYYNEVLKMTVNPAARFMEEGPLLEKYYGQAVAQDSTNPRIYFMKGQTVFHTPESFGGGPAAAKTLFQKAVDLYATQDSTKDFKPKWGKEDAEAMLKQCEK</sequence>
<evidence type="ECO:0000256" key="1">
    <source>
        <dbReference type="SAM" id="SignalP"/>
    </source>
</evidence>
<organism evidence="2 3">
    <name type="scientific">Arachidicoccus rhizosphaerae</name>
    <dbReference type="NCBI Taxonomy" id="551991"/>
    <lineage>
        <taxon>Bacteria</taxon>
        <taxon>Pseudomonadati</taxon>
        <taxon>Bacteroidota</taxon>
        <taxon>Chitinophagia</taxon>
        <taxon>Chitinophagales</taxon>
        <taxon>Chitinophagaceae</taxon>
        <taxon>Arachidicoccus</taxon>
    </lineage>
</organism>
<dbReference type="OrthoDB" id="1150971at2"/>
<dbReference type="RefSeq" id="WP_091398082.1">
    <property type="nucleotide sequence ID" value="NZ_FNQY01000011.1"/>
</dbReference>
<dbReference type="EMBL" id="FNQY01000011">
    <property type="protein sequence ID" value="SEA24876.1"/>
    <property type="molecule type" value="Genomic_DNA"/>
</dbReference>
<dbReference type="AlphaFoldDB" id="A0A1H3ZM42"/>
<evidence type="ECO:0008006" key="4">
    <source>
        <dbReference type="Google" id="ProtNLM"/>
    </source>
</evidence>
<accession>A0A1H3ZM42</accession>
<keyword evidence="1" id="KW-0732">Signal</keyword>
<name>A0A1H3ZM42_9BACT</name>
<feature type="signal peptide" evidence="1">
    <location>
        <begin position="1"/>
        <end position="21"/>
    </location>
</feature>
<proteinExistence type="predicted"/>
<feature type="chain" id="PRO_5011696710" description="Tetratricopeptide repeat-containing protein" evidence="1">
    <location>
        <begin position="22"/>
        <end position="213"/>
    </location>
</feature>
<protein>
    <recommendedName>
        <fullName evidence="4">Tetratricopeptide repeat-containing protein</fullName>
    </recommendedName>
</protein>